<dbReference type="GO" id="GO:0003254">
    <property type="term" value="P:regulation of membrane depolarization"/>
    <property type="evidence" value="ECO:0007669"/>
    <property type="project" value="TreeGrafter"/>
</dbReference>
<dbReference type="GO" id="GO:0035725">
    <property type="term" value="P:sodium ion transmembrane transport"/>
    <property type="evidence" value="ECO:0007669"/>
    <property type="project" value="TreeGrafter"/>
</dbReference>
<evidence type="ECO:0000313" key="3">
    <source>
        <dbReference type="EMBL" id="CAE8675851.1"/>
    </source>
</evidence>
<dbReference type="SUPFAM" id="SSF51206">
    <property type="entry name" value="cAMP-binding domain-like"/>
    <property type="match status" value="1"/>
</dbReference>
<dbReference type="GO" id="GO:0098855">
    <property type="term" value="C:HCN channel complex"/>
    <property type="evidence" value="ECO:0007669"/>
    <property type="project" value="TreeGrafter"/>
</dbReference>
<feature type="non-terminal residue" evidence="3">
    <location>
        <position position="315"/>
    </location>
</feature>
<dbReference type="PANTHER" id="PTHR45689:SF14">
    <property type="entry name" value="CYCLIC NUCLEOTIDE-GATED CATION CHANNEL SUBUNIT A-LIKE PROTEIN"/>
    <property type="match status" value="1"/>
</dbReference>
<dbReference type="PROSITE" id="PS50042">
    <property type="entry name" value="CNMP_BINDING_3"/>
    <property type="match status" value="1"/>
</dbReference>
<feature type="domain" description="Cyclic nucleotide-binding" evidence="2">
    <location>
        <begin position="41"/>
        <end position="144"/>
    </location>
</feature>
<dbReference type="InterPro" id="IPR018490">
    <property type="entry name" value="cNMP-bd_dom_sf"/>
</dbReference>
<feature type="region of interest" description="Disordered" evidence="1">
    <location>
        <begin position="261"/>
        <end position="290"/>
    </location>
</feature>
<dbReference type="CDD" id="cd00038">
    <property type="entry name" value="CAP_ED"/>
    <property type="match status" value="1"/>
</dbReference>
<name>A0A813JFA4_POLGL</name>
<dbReference type="PANTHER" id="PTHR45689">
    <property type="entry name" value="I[[H]] CHANNEL, ISOFORM E"/>
    <property type="match status" value="1"/>
</dbReference>
<evidence type="ECO:0000313" key="4">
    <source>
        <dbReference type="Proteomes" id="UP000626109"/>
    </source>
</evidence>
<feature type="compositionally biased region" description="Basic residues" evidence="1">
    <location>
        <begin position="274"/>
        <end position="284"/>
    </location>
</feature>
<organism evidence="3 4">
    <name type="scientific">Polarella glacialis</name>
    <name type="common">Dinoflagellate</name>
    <dbReference type="NCBI Taxonomy" id="89957"/>
    <lineage>
        <taxon>Eukaryota</taxon>
        <taxon>Sar</taxon>
        <taxon>Alveolata</taxon>
        <taxon>Dinophyceae</taxon>
        <taxon>Suessiales</taxon>
        <taxon>Suessiaceae</taxon>
        <taxon>Polarella</taxon>
    </lineage>
</organism>
<proteinExistence type="predicted"/>
<evidence type="ECO:0000256" key="1">
    <source>
        <dbReference type="SAM" id="MobiDB-lite"/>
    </source>
</evidence>
<dbReference type="AlphaFoldDB" id="A0A813JFA4"/>
<feature type="compositionally biased region" description="Basic and acidic residues" evidence="1">
    <location>
        <begin position="261"/>
        <end position="270"/>
    </location>
</feature>
<comment type="caution">
    <text evidence="3">The sequence shown here is derived from an EMBL/GenBank/DDBJ whole genome shotgun (WGS) entry which is preliminary data.</text>
</comment>
<evidence type="ECO:0000259" key="2">
    <source>
        <dbReference type="PROSITE" id="PS50042"/>
    </source>
</evidence>
<dbReference type="Gene3D" id="2.60.120.10">
    <property type="entry name" value="Jelly Rolls"/>
    <property type="match status" value="1"/>
</dbReference>
<dbReference type="EMBL" id="CAJNNW010025151">
    <property type="protein sequence ID" value="CAE8675851.1"/>
    <property type="molecule type" value="Genomic_DNA"/>
</dbReference>
<dbReference type="GO" id="GO:0005249">
    <property type="term" value="F:voltage-gated potassium channel activity"/>
    <property type="evidence" value="ECO:0007669"/>
    <property type="project" value="TreeGrafter"/>
</dbReference>
<dbReference type="InterPro" id="IPR014710">
    <property type="entry name" value="RmlC-like_jellyroll"/>
</dbReference>
<sequence>VEHHVILNILNRHPVERANFLKLVEEHVDKLAAPRIIYHQLLSGFSQQFRTLIGVNCERKLYFPGEVIVRETMTGDKMYIVNLGSAMVEVAGQDVMQIRGGSYFGYNMITSTAQKLHEKYTETVLAETMCQVLIVSRATYQHALIKYPDMQSVAKVLEAEDRIRSKKQQQSFQQLVRRRRGLRCIIEALHNGALSAGSSNKVNAANRPMLDAFFQGWRNQTLRTAVVKREEEELRVSNAFKIDHWLERRKEQMANVTEQRELRRKLDSRGSRGNLRKVKMPKHPKPPETCVDMSKTCGHIPRIMGSTGKFPALGK</sequence>
<dbReference type="Proteomes" id="UP000626109">
    <property type="component" value="Unassembled WGS sequence"/>
</dbReference>
<accession>A0A813JFA4</accession>
<feature type="non-terminal residue" evidence="3">
    <location>
        <position position="1"/>
    </location>
</feature>
<dbReference type="InterPro" id="IPR000595">
    <property type="entry name" value="cNMP-bd_dom"/>
</dbReference>
<reference evidence="3" key="1">
    <citation type="submission" date="2021-02" db="EMBL/GenBank/DDBJ databases">
        <authorList>
            <person name="Dougan E. K."/>
            <person name="Rhodes N."/>
            <person name="Thang M."/>
            <person name="Chan C."/>
        </authorList>
    </citation>
    <scope>NUCLEOTIDE SEQUENCE</scope>
</reference>
<protein>
    <recommendedName>
        <fullName evidence="2">Cyclic nucleotide-binding domain-containing protein</fullName>
    </recommendedName>
</protein>
<dbReference type="Pfam" id="PF00027">
    <property type="entry name" value="cNMP_binding"/>
    <property type="match status" value="1"/>
</dbReference>
<gene>
    <name evidence="3" type="ORF">PGLA2088_LOCUS19576</name>
</gene>
<dbReference type="InterPro" id="IPR051413">
    <property type="entry name" value="K/Na_HCN_channel"/>
</dbReference>